<sequence length="663" mass="73591">MTQSRFVNLTSYCVVEYQFEPLGSLNFHTDDFIFVENAITNNHQIFNTDGSYNTIKNIQDLTAISIGQNTYAYLDSEKIPDYLSYDSNLTSTTLSGYNVVMDNVRFHFVSGFDFDNFKALLLSITHTESNGITNIFANILLAPETISQLIIFNPRPLFLSNALYDRYIDILVPSIKNINEDFVTAPVPALTFAAAITPDTPAAVGFIYNNPITISLLECGTKKTIYTNTSTRYDAYEVSNAFNATVSQSNEFDNVGAYVNDATTGDYLEFYLTFNSAFPGELISLLNRRNPSDDWIIIHQLSIFEQVGSAFINTSRLVFFQEDSYDEPNVFRPVLKNANEAISMAVDYVARLTNRQNGEQIIREASFSLISPKKYGKNLINLPLLDKPQSQKVYNKIIKKNFESTPLFIEPTPIGQQPVITPASPAQITTVTHTEFIPIFFNNNNISISNTNSMIKTSDSTQEVVFGPGKLRFIFSPFDNVLKLKVFTSATLANEDNPLVSLDLNVNAPKYRLVFETSTGNISIDNSNDSNQENLSTGQITFNVSRNDSTTISHSSNRTVYLVSVSQDGRETLMYTGEWRKPTEQADVDLAIAQAKQDALASRDTAGILTGIKDRLDLIMAAAAAQNTQLSSQTKSTGEAPVVNRFGVASAKSIRTSSKNTGF</sequence>
<dbReference type="EMBL" id="LR796916">
    <property type="protein sequence ID" value="CAB4173941.1"/>
    <property type="molecule type" value="Genomic_DNA"/>
</dbReference>
<dbReference type="EMBL" id="LR797195">
    <property type="protein sequence ID" value="CAB4193958.1"/>
    <property type="molecule type" value="Genomic_DNA"/>
</dbReference>
<protein>
    <submittedName>
        <fullName evidence="1">Uncharacterized protein</fullName>
    </submittedName>
</protein>
<proteinExistence type="predicted"/>
<evidence type="ECO:0000313" key="1">
    <source>
        <dbReference type="EMBL" id="CAB4173941.1"/>
    </source>
</evidence>
<organism evidence="1">
    <name type="scientific">uncultured Caudovirales phage</name>
    <dbReference type="NCBI Taxonomy" id="2100421"/>
    <lineage>
        <taxon>Viruses</taxon>
        <taxon>Duplodnaviria</taxon>
        <taxon>Heunggongvirae</taxon>
        <taxon>Uroviricota</taxon>
        <taxon>Caudoviricetes</taxon>
        <taxon>Peduoviridae</taxon>
        <taxon>Maltschvirus</taxon>
        <taxon>Maltschvirus maltsch</taxon>
    </lineage>
</organism>
<accession>A0A6J5PX10</accession>
<gene>
    <name evidence="2" type="ORF">UFOVP1247_329</name>
    <name evidence="1" type="ORF">UFOVP970_16</name>
</gene>
<reference evidence="1" key="1">
    <citation type="submission" date="2020-05" db="EMBL/GenBank/DDBJ databases">
        <authorList>
            <person name="Chiriac C."/>
            <person name="Salcher M."/>
            <person name="Ghai R."/>
            <person name="Kavagutti S V."/>
        </authorList>
    </citation>
    <scope>NUCLEOTIDE SEQUENCE</scope>
</reference>
<evidence type="ECO:0000313" key="2">
    <source>
        <dbReference type="EMBL" id="CAB4193958.1"/>
    </source>
</evidence>
<name>A0A6J5PX10_9CAUD</name>